<protein>
    <submittedName>
        <fullName evidence="2">HET-domain-containing protein</fullName>
    </submittedName>
</protein>
<sequence length="770" mass="87117">MNAAVLQSVYSSLESIVELPKTTRLCSACRMLSFEGLQNGYEHPWDHERIARSGQACRLCRLIVCSMGRLQIPEVDSYKLDSKYESALHQLRTLPAISRHQNPVGLPYETFTVVKKVTWSRANYVAPAGAQVCRGNFNQGETISITAPPTSNYARDGLVPSRSVDSASSQPIYDKIRKWLGECVASHKECRIQELADPSDREAAYLPTRVIDLGPPADGSWKPRLLITSGEKNRFVALSHRWGRNEIQTVEQNIDEFQAKLPMQNLSRTFQDAIEVTKQLGCRYLWVDSLCIIQDDKDDWARESDLMGYYFSSSYFTIAAVGAKEQSGCDQGLFDCRDLDPLAVSVALPLRIDPLFKLSETVFKSSKEAFVWKFRYLKSSLPSENMVTVCPRRLSIPKRLILTEWHWRAWIFQERILSRRVLYYTTGKLYWDCFQEKGEEEGTDPQLSYRESLLLRREDQPSTLTLWGRIVTDYSRAKMTYNKDRLKAISGLSNRLHHSFDVIIHAGILEDKTYQGLLWFTKSPQVQPFQDFHAPSWSWASVNAPVVTELFGTPKSCDILARNVSYTTKDGCKNGGELGLCSGTCISGETHFVSAGRMVKRGARLRELKLETPEGEVGSEALYNDEILSHLLGTANFDGVGPSFFIPRYDECMNRLFFPRPLPVPEHTETVLDQCGCIIGFYIPDSAREQDSERWLFCVAIKSWDNYIARECAKASGCSGENHVAREKCIEVLGLRSVEGHNGVYQRIGRGRIICNACSEIDLKIWGAGP</sequence>
<dbReference type="PANTHER" id="PTHR33112:SF16">
    <property type="entry name" value="HETEROKARYON INCOMPATIBILITY DOMAIN-CONTAINING PROTEIN"/>
    <property type="match status" value="1"/>
</dbReference>
<accession>A0A6A6W471</accession>
<dbReference type="EMBL" id="ML996575">
    <property type="protein sequence ID" value="KAF2756766.1"/>
    <property type="molecule type" value="Genomic_DNA"/>
</dbReference>
<keyword evidence="3" id="KW-1185">Reference proteome</keyword>
<dbReference type="OrthoDB" id="3766525at2759"/>
<dbReference type="Proteomes" id="UP000799437">
    <property type="component" value="Unassembled WGS sequence"/>
</dbReference>
<dbReference type="PANTHER" id="PTHR33112">
    <property type="entry name" value="DOMAIN PROTEIN, PUTATIVE-RELATED"/>
    <property type="match status" value="1"/>
</dbReference>
<reference evidence="2" key="1">
    <citation type="journal article" date="2020" name="Stud. Mycol.">
        <title>101 Dothideomycetes genomes: a test case for predicting lifestyles and emergence of pathogens.</title>
        <authorList>
            <person name="Haridas S."/>
            <person name="Albert R."/>
            <person name="Binder M."/>
            <person name="Bloem J."/>
            <person name="Labutti K."/>
            <person name="Salamov A."/>
            <person name="Andreopoulos B."/>
            <person name="Baker S."/>
            <person name="Barry K."/>
            <person name="Bills G."/>
            <person name="Bluhm B."/>
            <person name="Cannon C."/>
            <person name="Castanera R."/>
            <person name="Culley D."/>
            <person name="Daum C."/>
            <person name="Ezra D."/>
            <person name="Gonzalez J."/>
            <person name="Henrissat B."/>
            <person name="Kuo A."/>
            <person name="Liang C."/>
            <person name="Lipzen A."/>
            <person name="Lutzoni F."/>
            <person name="Magnuson J."/>
            <person name="Mondo S."/>
            <person name="Nolan M."/>
            <person name="Ohm R."/>
            <person name="Pangilinan J."/>
            <person name="Park H.-J."/>
            <person name="Ramirez L."/>
            <person name="Alfaro M."/>
            <person name="Sun H."/>
            <person name="Tritt A."/>
            <person name="Yoshinaga Y."/>
            <person name="Zwiers L.-H."/>
            <person name="Turgeon B."/>
            <person name="Goodwin S."/>
            <person name="Spatafora J."/>
            <person name="Crous P."/>
            <person name="Grigoriev I."/>
        </authorList>
    </citation>
    <scope>NUCLEOTIDE SEQUENCE</scope>
    <source>
        <strain evidence="2">CBS 121739</strain>
    </source>
</reference>
<gene>
    <name evidence="2" type="ORF">EJ05DRAFT_539650</name>
</gene>
<proteinExistence type="predicted"/>
<evidence type="ECO:0000259" key="1">
    <source>
        <dbReference type="Pfam" id="PF06985"/>
    </source>
</evidence>
<name>A0A6A6W471_9PEZI</name>
<feature type="domain" description="Heterokaryon incompatibility" evidence="1">
    <location>
        <begin position="235"/>
        <end position="414"/>
    </location>
</feature>
<dbReference type="GeneID" id="54490586"/>
<organism evidence="2 3">
    <name type="scientific">Pseudovirgaria hyperparasitica</name>
    <dbReference type="NCBI Taxonomy" id="470096"/>
    <lineage>
        <taxon>Eukaryota</taxon>
        <taxon>Fungi</taxon>
        <taxon>Dikarya</taxon>
        <taxon>Ascomycota</taxon>
        <taxon>Pezizomycotina</taxon>
        <taxon>Dothideomycetes</taxon>
        <taxon>Dothideomycetes incertae sedis</taxon>
        <taxon>Acrospermales</taxon>
        <taxon>Acrospermaceae</taxon>
        <taxon>Pseudovirgaria</taxon>
    </lineage>
</organism>
<dbReference type="AlphaFoldDB" id="A0A6A6W471"/>
<dbReference type="RefSeq" id="XP_033599217.1">
    <property type="nucleotide sequence ID" value="XM_033749532.1"/>
</dbReference>
<evidence type="ECO:0000313" key="3">
    <source>
        <dbReference type="Proteomes" id="UP000799437"/>
    </source>
</evidence>
<evidence type="ECO:0000313" key="2">
    <source>
        <dbReference type="EMBL" id="KAF2756766.1"/>
    </source>
</evidence>
<dbReference type="InterPro" id="IPR010730">
    <property type="entry name" value="HET"/>
</dbReference>
<dbReference type="Pfam" id="PF06985">
    <property type="entry name" value="HET"/>
    <property type="match status" value="1"/>
</dbReference>